<evidence type="ECO:0000256" key="2">
    <source>
        <dbReference type="RuleBase" id="RU363116"/>
    </source>
</evidence>
<dbReference type="InterPro" id="IPR005552">
    <property type="entry name" value="Scramblase"/>
</dbReference>
<evidence type="ECO:0000256" key="1">
    <source>
        <dbReference type="ARBA" id="ARBA00005350"/>
    </source>
</evidence>
<protein>
    <recommendedName>
        <fullName evidence="2">Phospholipid scramblase</fullName>
    </recommendedName>
</protein>
<name>A0A7S4K8Z3_9EUKA</name>
<dbReference type="Pfam" id="PF03803">
    <property type="entry name" value="Scramblase"/>
    <property type="match status" value="1"/>
</dbReference>
<dbReference type="GO" id="GO:0005886">
    <property type="term" value="C:plasma membrane"/>
    <property type="evidence" value="ECO:0007669"/>
    <property type="project" value="TreeGrafter"/>
</dbReference>
<organism evidence="3">
    <name type="scientific">Paramoeba aestuarina</name>
    <dbReference type="NCBI Taxonomy" id="180227"/>
    <lineage>
        <taxon>Eukaryota</taxon>
        <taxon>Amoebozoa</taxon>
        <taxon>Discosea</taxon>
        <taxon>Flabellinia</taxon>
        <taxon>Dactylopodida</taxon>
        <taxon>Paramoebidae</taxon>
        <taxon>Paramoeba</taxon>
    </lineage>
</organism>
<evidence type="ECO:0000313" key="3">
    <source>
        <dbReference type="EMBL" id="CAE2287536.1"/>
    </source>
</evidence>
<dbReference type="PANTHER" id="PTHR23248">
    <property type="entry name" value="PHOSPHOLIPID SCRAMBLASE-RELATED"/>
    <property type="match status" value="1"/>
</dbReference>
<accession>A0A7S4K8Z3</accession>
<reference evidence="3" key="1">
    <citation type="submission" date="2021-01" db="EMBL/GenBank/DDBJ databases">
        <authorList>
            <person name="Corre E."/>
            <person name="Pelletier E."/>
            <person name="Niang G."/>
            <person name="Scheremetjew M."/>
            <person name="Finn R."/>
            <person name="Kale V."/>
            <person name="Holt S."/>
            <person name="Cochrane G."/>
            <person name="Meng A."/>
            <person name="Brown T."/>
            <person name="Cohen L."/>
        </authorList>
    </citation>
    <scope>NUCLEOTIDE SEQUENCE</scope>
    <source>
        <strain evidence="3">SoJaBio B1-5/56/2</strain>
    </source>
</reference>
<dbReference type="PANTHER" id="PTHR23248:SF9">
    <property type="entry name" value="PHOSPHOLIPID SCRAMBLASE"/>
    <property type="match status" value="1"/>
</dbReference>
<comment type="similarity">
    <text evidence="1 2">Belongs to the phospholipid scramblase family.</text>
</comment>
<dbReference type="EMBL" id="HBKR01007137">
    <property type="protein sequence ID" value="CAE2287536.1"/>
    <property type="molecule type" value="Transcribed_RNA"/>
</dbReference>
<dbReference type="AlphaFoldDB" id="A0A7S4K8Z3"/>
<dbReference type="GO" id="GO:0017128">
    <property type="term" value="F:phospholipid scramblase activity"/>
    <property type="evidence" value="ECO:0007669"/>
    <property type="project" value="InterPro"/>
</dbReference>
<gene>
    <name evidence="3" type="ORF">NAES01612_LOCUS4690</name>
</gene>
<sequence length="251" mass="29004">MNEALEGVEGFRVRQKLQIFEQFCYVCEKQNEYYVGGLPQGFRDGDQLRDEQFQDLKSEEILHLQEHSTCCCRVCCGNAREFTMDAFPSMNNYNHSMFQFFRPFHCCFCCQEIFIRQGDEELGHVECDCRCFRACCCGEFFFRVKQGDQTLGWIKHIEPCCCNCCTNCCAPSCLNEQWVDEILSPNEDEVVGFLRDHYPGLGMRCLADSDNYTLTFPANSTNEQKAIWLGGLMLIDFVFFEKEADQDGNSG</sequence>
<proteinExistence type="inferred from homology"/>